<organism evidence="1 2">
    <name type="scientific">Aquitalea magnusonii</name>
    <dbReference type="NCBI Taxonomy" id="332411"/>
    <lineage>
        <taxon>Bacteria</taxon>
        <taxon>Pseudomonadati</taxon>
        <taxon>Pseudomonadota</taxon>
        <taxon>Betaproteobacteria</taxon>
        <taxon>Neisseriales</taxon>
        <taxon>Chromobacteriaceae</taxon>
        <taxon>Aquitalea</taxon>
    </lineage>
</organism>
<reference evidence="1 2" key="2">
    <citation type="journal article" date="2017" name="Genome Announc.">
        <title>Draft genome sequence of Aquitalea magnusonii strain H3, a plant growth-promoting bacterium of duckweed Lemna minor.</title>
        <authorList>
            <person name="Ishizawa H."/>
            <person name="Kuroda M."/>
            <person name="Ike M."/>
        </authorList>
    </citation>
    <scope>NUCLEOTIDE SEQUENCE [LARGE SCALE GENOMIC DNA]</scope>
    <source>
        <strain evidence="1 2">H3</strain>
    </source>
</reference>
<protein>
    <submittedName>
        <fullName evidence="1">Uncharacterized protein</fullName>
    </submittedName>
</protein>
<keyword evidence="2" id="KW-1185">Reference proteome</keyword>
<dbReference type="Proteomes" id="UP000198290">
    <property type="component" value="Chromosome"/>
</dbReference>
<sequence length="43" mass="4908">MVRQVQAFILLYGVLSDTLATVLTVPISCCKPRIYQEYMQNSN</sequence>
<accession>A0A3G9GCS1</accession>
<reference evidence="2" key="1">
    <citation type="journal article" date="2017" name="Biotechnol. Biofuels">
        <title>Evaluation of environmental bacterial communities as a factor affecting the growth of duckweed Lemna minor.</title>
        <authorList>
            <person name="Ishizawa H."/>
            <person name="Kuroda M."/>
            <person name="Morikawa M."/>
            <person name="Ike M."/>
        </authorList>
    </citation>
    <scope>NUCLEOTIDE SEQUENCE [LARGE SCALE GENOMIC DNA]</scope>
    <source>
        <strain evidence="2">H3</strain>
    </source>
</reference>
<reference evidence="2" key="3">
    <citation type="journal article" date="2017" name="Plant Physiol. Biochem.">
        <title>Differential oxidative and antioxidative response of duckweed Lemna minor toward plant growth promoting/inhibiting bacteria.</title>
        <authorList>
            <person name="Ishizawa H."/>
            <person name="Kuroda M."/>
            <person name="Morikawa M."/>
            <person name="Ike M."/>
        </authorList>
    </citation>
    <scope>NUCLEOTIDE SEQUENCE [LARGE SCALE GENOMIC DNA]</scope>
    <source>
        <strain evidence="2">H3</strain>
    </source>
</reference>
<dbReference type="AlphaFoldDB" id="A0A3G9GCS1"/>
<evidence type="ECO:0000313" key="2">
    <source>
        <dbReference type="Proteomes" id="UP000198290"/>
    </source>
</evidence>
<dbReference type="KEGG" id="amah:DLM_1525"/>
<evidence type="ECO:0000313" key="1">
    <source>
        <dbReference type="EMBL" id="BBF85144.1"/>
    </source>
</evidence>
<dbReference type="EMBL" id="AP018823">
    <property type="protein sequence ID" value="BBF85144.1"/>
    <property type="molecule type" value="Genomic_DNA"/>
</dbReference>
<gene>
    <name evidence="1" type="ORF">DLM_1525</name>
</gene>
<name>A0A3G9GCS1_9NEIS</name>
<proteinExistence type="predicted"/>